<proteinExistence type="predicted"/>
<keyword evidence="2" id="KW-1133">Transmembrane helix</keyword>
<dbReference type="Proteomes" id="UP000186607">
    <property type="component" value="Unassembled WGS sequence"/>
</dbReference>
<sequence>MTQARSTPVPAASALPAPAAPHQEAQDAPSIQTQISDLPEPMPLWAAWVLVLALILVAAFTLYLYVTTQYVPER</sequence>
<dbReference type="AlphaFoldDB" id="A0A1U7NTI0"/>
<evidence type="ECO:0000256" key="2">
    <source>
        <dbReference type="SAM" id="Phobius"/>
    </source>
</evidence>
<evidence type="ECO:0000256" key="1">
    <source>
        <dbReference type="SAM" id="MobiDB-lite"/>
    </source>
</evidence>
<feature type="region of interest" description="Disordered" evidence="1">
    <location>
        <begin position="1"/>
        <end position="33"/>
    </location>
</feature>
<dbReference type="RefSeq" id="WP_075835901.1">
    <property type="nucleotide sequence ID" value="NZ_MSTI01000151.1"/>
</dbReference>
<keyword evidence="2" id="KW-0472">Membrane</keyword>
<feature type="transmembrane region" description="Helical" evidence="2">
    <location>
        <begin position="45"/>
        <end position="66"/>
    </location>
</feature>
<gene>
    <name evidence="3" type="ORF">BOO71_0012547</name>
</gene>
<keyword evidence="4" id="KW-1185">Reference proteome</keyword>
<dbReference type="EMBL" id="MSTI01000151">
    <property type="protein sequence ID" value="OLV16233.1"/>
    <property type="molecule type" value="Genomic_DNA"/>
</dbReference>
<evidence type="ECO:0000313" key="3">
    <source>
        <dbReference type="EMBL" id="OLV16233.1"/>
    </source>
</evidence>
<evidence type="ECO:0000313" key="4">
    <source>
        <dbReference type="Proteomes" id="UP000186607"/>
    </source>
</evidence>
<organism evidence="3 4">
    <name type="scientific">Deinococcus marmoris</name>
    <dbReference type="NCBI Taxonomy" id="249408"/>
    <lineage>
        <taxon>Bacteria</taxon>
        <taxon>Thermotogati</taxon>
        <taxon>Deinococcota</taxon>
        <taxon>Deinococci</taxon>
        <taxon>Deinococcales</taxon>
        <taxon>Deinococcaceae</taxon>
        <taxon>Deinococcus</taxon>
    </lineage>
</organism>
<protein>
    <submittedName>
        <fullName evidence="3">Uncharacterized protein</fullName>
    </submittedName>
</protein>
<reference evidence="3 4" key="1">
    <citation type="submission" date="2017-01" db="EMBL/GenBank/DDBJ databases">
        <title>Genome Analysis of Deinococcus marmoris KOPRI26562.</title>
        <authorList>
            <person name="Kim J.H."/>
            <person name="Oh H.-M."/>
        </authorList>
    </citation>
    <scope>NUCLEOTIDE SEQUENCE [LARGE SCALE GENOMIC DNA]</scope>
    <source>
        <strain evidence="3 4">KOPRI26562</strain>
    </source>
</reference>
<comment type="caution">
    <text evidence="3">The sequence shown here is derived from an EMBL/GenBank/DDBJ whole genome shotgun (WGS) entry which is preliminary data.</text>
</comment>
<keyword evidence="2" id="KW-0812">Transmembrane</keyword>
<accession>A0A1U7NTI0</accession>
<name>A0A1U7NTI0_9DEIO</name>
<dbReference type="STRING" id="249408.BOO71_0012547"/>
<feature type="compositionally biased region" description="Low complexity" evidence="1">
    <location>
        <begin position="8"/>
        <end position="21"/>
    </location>
</feature>